<dbReference type="Proteomes" id="UP001472677">
    <property type="component" value="Unassembled WGS sequence"/>
</dbReference>
<sequence>MASNSRQLRLVFFPHLAHGHLIPTVDMARLFARLGVKVTVATTPLNALLFAHIIQRDKESGFDICARVMKFAAEEVGLPPGCENASSLTSQQMTSKFLMAVDLLRLPLEELLEELRPDCLVADAMFPWATDIAIKFGIPRLVFHGTSCFALCVAHSLVRHEPFRNVASESELFDVPALPHQIKMTRSQLPDYMKEKTETVVKRLMNQVMQSDSSSYGVVVNSFHELEPAYSEHYSKVMGRKAWFVGPVSLCNNDKKDKAERGNAPSISTHECLRWLDSKKPNSVLYVCFGSIFRTRGARLNEIAKGLEASGQDFIWVVRKVDDDEEKEEWLPEGFEERIKGKGLIVRGWAAQVAILEHEAVGGFMSHCGWNSTIESIAAGVPMVTWPLCAEQFSNEKLVTDVLKIGVGVGAKVWRRWTDESVAEGEISMEDIERAVSRVMVGEEGDEMRNRARELKNVAREAVDEVIRETCRRWRLCLGVTNGTGVFEDIVNQILLLPKDSICQFFPTVPQSPLSLSSLFSAQYIKQLRVAGGWVRDKLLGKECYDIDIALDNMLGSEFVDKVQEYLSSTGEVAQGLAVIPSFFSCIYTT</sequence>
<dbReference type="PANTHER" id="PTHR48047:SF45">
    <property type="entry name" value="SCOPOLETIN GLUCOSYLTRANSFERASE-LIKE"/>
    <property type="match status" value="1"/>
</dbReference>
<dbReference type="InterPro" id="IPR043519">
    <property type="entry name" value="NT_sf"/>
</dbReference>
<evidence type="ECO:0000256" key="1">
    <source>
        <dbReference type="ARBA" id="ARBA00007265"/>
    </source>
</evidence>
<comment type="similarity">
    <text evidence="1 6">Belongs to the tRNA nucleotidyltransferase/poly(A) polymerase family.</text>
</comment>
<dbReference type="SUPFAM" id="SSF81301">
    <property type="entry name" value="Nucleotidyltransferase"/>
    <property type="match status" value="1"/>
</dbReference>
<protein>
    <recommendedName>
        <fullName evidence="7">Glycosyltransferase</fullName>
        <ecNumber evidence="7">2.4.1.-</ecNumber>
    </recommendedName>
</protein>
<keyword evidence="10" id="KW-1185">Reference proteome</keyword>
<dbReference type="InterPro" id="IPR002213">
    <property type="entry name" value="UDP_glucos_trans"/>
</dbReference>
<reference evidence="9 10" key="1">
    <citation type="journal article" date="2024" name="G3 (Bethesda)">
        <title>Genome assembly of Hibiscus sabdariffa L. provides insights into metabolisms of medicinal natural products.</title>
        <authorList>
            <person name="Kim T."/>
        </authorList>
    </citation>
    <scope>NUCLEOTIDE SEQUENCE [LARGE SCALE GENOMIC DNA]</scope>
    <source>
        <strain evidence="9">TK-2024</strain>
        <tissue evidence="9">Old leaves</tissue>
    </source>
</reference>
<comment type="caution">
    <text evidence="9">The sequence shown here is derived from an EMBL/GenBank/DDBJ whole genome shotgun (WGS) entry which is preliminary data.</text>
</comment>
<dbReference type="Gene3D" id="3.40.50.2000">
    <property type="entry name" value="Glycogen Phosphorylase B"/>
    <property type="match status" value="2"/>
</dbReference>
<evidence type="ECO:0000313" key="9">
    <source>
        <dbReference type="EMBL" id="KAK8546542.1"/>
    </source>
</evidence>
<evidence type="ECO:0000256" key="2">
    <source>
        <dbReference type="ARBA" id="ARBA00009995"/>
    </source>
</evidence>
<dbReference type="EMBL" id="JBBPBM010000023">
    <property type="protein sequence ID" value="KAK8546542.1"/>
    <property type="molecule type" value="Genomic_DNA"/>
</dbReference>
<dbReference type="Pfam" id="PF01743">
    <property type="entry name" value="PolyA_pol"/>
    <property type="match status" value="1"/>
</dbReference>
<keyword evidence="6" id="KW-0694">RNA-binding</keyword>
<dbReference type="InterPro" id="IPR002646">
    <property type="entry name" value="PolA_pol_head_dom"/>
</dbReference>
<evidence type="ECO:0000256" key="4">
    <source>
        <dbReference type="ARBA" id="ARBA00022679"/>
    </source>
</evidence>
<keyword evidence="4 5" id="KW-0808">Transferase</keyword>
<feature type="domain" description="Poly A polymerase head" evidence="8">
    <location>
        <begin position="528"/>
        <end position="577"/>
    </location>
</feature>
<dbReference type="CDD" id="cd03784">
    <property type="entry name" value="GT1_Gtf-like"/>
    <property type="match status" value="1"/>
</dbReference>
<evidence type="ECO:0000256" key="6">
    <source>
        <dbReference type="RuleBase" id="RU003953"/>
    </source>
</evidence>
<comment type="similarity">
    <text evidence="2 5">Belongs to the UDP-glycosyltransferase family.</text>
</comment>
<evidence type="ECO:0000256" key="7">
    <source>
        <dbReference type="RuleBase" id="RU362057"/>
    </source>
</evidence>
<accession>A0ABR2DVG6</accession>
<evidence type="ECO:0000259" key="8">
    <source>
        <dbReference type="Pfam" id="PF01743"/>
    </source>
</evidence>
<dbReference type="Pfam" id="PF00201">
    <property type="entry name" value="UDPGT"/>
    <property type="match status" value="1"/>
</dbReference>
<organism evidence="9 10">
    <name type="scientific">Hibiscus sabdariffa</name>
    <name type="common">roselle</name>
    <dbReference type="NCBI Taxonomy" id="183260"/>
    <lineage>
        <taxon>Eukaryota</taxon>
        <taxon>Viridiplantae</taxon>
        <taxon>Streptophyta</taxon>
        <taxon>Embryophyta</taxon>
        <taxon>Tracheophyta</taxon>
        <taxon>Spermatophyta</taxon>
        <taxon>Magnoliopsida</taxon>
        <taxon>eudicotyledons</taxon>
        <taxon>Gunneridae</taxon>
        <taxon>Pentapetalae</taxon>
        <taxon>rosids</taxon>
        <taxon>malvids</taxon>
        <taxon>Malvales</taxon>
        <taxon>Malvaceae</taxon>
        <taxon>Malvoideae</taxon>
        <taxon>Hibiscus</taxon>
    </lineage>
</organism>
<evidence type="ECO:0000256" key="3">
    <source>
        <dbReference type="ARBA" id="ARBA00022676"/>
    </source>
</evidence>
<evidence type="ECO:0000313" key="10">
    <source>
        <dbReference type="Proteomes" id="UP001472677"/>
    </source>
</evidence>
<proteinExistence type="inferred from homology"/>
<dbReference type="SUPFAM" id="SSF53756">
    <property type="entry name" value="UDP-Glycosyltransferase/glycogen phosphorylase"/>
    <property type="match status" value="1"/>
</dbReference>
<dbReference type="PANTHER" id="PTHR48047">
    <property type="entry name" value="GLYCOSYLTRANSFERASE"/>
    <property type="match status" value="1"/>
</dbReference>
<dbReference type="Gene3D" id="3.30.460.10">
    <property type="entry name" value="Beta Polymerase, domain 2"/>
    <property type="match status" value="1"/>
</dbReference>
<dbReference type="EC" id="2.4.1.-" evidence="7"/>
<gene>
    <name evidence="9" type="ORF">V6N12_027319</name>
</gene>
<dbReference type="InterPro" id="IPR035595">
    <property type="entry name" value="UDP_glycos_trans_CS"/>
</dbReference>
<dbReference type="PROSITE" id="PS00375">
    <property type="entry name" value="UDPGT"/>
    <property type="match status" value="1"/>
</dbReference>
<name>A0ABR2DVG6_9ROSI</name>
<keyword evidence="3 5" id="KW-0328">Glycosyltransferase</keyword>
<evidence type="ECO:0000256" key="5">
    <source>
        <dbReference type="RuleBase" id="RU003718"/>
    </source>
</evidence>